<keyword evidence="1" id="KW-0472">Membrane</keyword>
<evidence type="ECO:0000313" key="3">
    <source>
        <dbReference type="Proteomes" id="UP000679307"/>
    </source>
</evidence>
<gene>
    <name evidence="2" type="ORF">ENKNEFLB_02641</name>
</gene>
<accession>A0ABX8EIB2</accession>
<organism evidence="2 3">
    <name type="scientific">Nocardioides aquaticus</name>
    <dbReference type="NCBI Taxonomy" id="160826"/>
    <lineage>
        <taxon>Bacteria</taxon>
        <taxon>Bacillati</taxon>
        <taxon>Actinomycetota</taxon>
        <taxon>Actinomycetes</taxon>
        <taxon>Propionibacteriales</taxon>
        <taxon>Nocardioidaceae</taxon>
        <taxon>Nocardioides</taxon>
    </lineage>
</organism>
<keyword evidence="3" id="KW-1185">Reference proteome</keyword>
<dbReference type="Proteomes" id="UP000679307">
    <property type="component" value="Chromosome"/>
</dbReference>
<feature type="transmembrane region" description="Helical" evidence="1">
    <location>
        <begin position="108"/>
        <end position="127"/>
    </location>
</feature>
<feature type="transmembrane region" description="Helical" evidence="1">
    <location>
        <begin position="54"/>
        <end position="76"/>
    </location>
</feature>
<evidence type="ECO:0000313" key="2">
    <source>
        <dbReference type="EMBL" id="QVT80250.1"/>
    </source>
</evidence>
<protein>
    <recommendedName>
        <fullName evidence="4">DUF4203 domain-containing protein</fullName>
    </recommendedName>
</protein>
<feature type="transmembrane region" description="Helical" evidence="1">
    <location>
        <begin position="83"/>
        <end position="102"/>
    </location>
</feature>
<sequence length="208" mass="21220">MTQDIVFGTLALLAGVLLCFRGYAVLRLAIAVWGAFVGFSLGAGLASALTGDRFLGTVLGWTLGVALALVLALLAYLYYAVGVVIATASAGFALGAALIVAIGVDWSWAIVLAGLLVGALLALLAVLADLPTLLLVVVGALAGASVTVTGLMLLSGVIESADFDDAAATGRIQDDWWWYLLFLVLAVAGVAAQSRDAADRRGTQGSRP</sequence>
<feature type="transmembrane region" description="Helical" evidence="1">
    <location>
        <begin position="134"/>
        <end position="156"/>
    </location>
</feature>
<proteinExistence type="predicted"/>
<name>A0ABX8EIB2_9ACTN</name>
<dbReference type="EMBL" id="CP075371">
    <property type="protein sequence ID" value="QVT80250.1"/>
    <property type="molecule type" value="Genomic_DNA"/>
</dbReference>
<feature type="transmembrane region" description="Helical" evidence="1">
    <location>
        <begin position="30"/>
        <end position="48"/>
    </location>
</feature>
<dbReference type="RefSeq" id="WP_214055829.1">
    <property type="nucleotide sequence ID" value="NZ_BAAAHS010000088.1"/>
</dbReference>
<reference evidence="2 3" key="1">
    <citation type="submission" date="2021-05" db="EMBL/GenBank/DDBJ databases">
        <title>Complete genome of Nocardioides aquaticus KCTC 9944T isolated from meromictic and hypersaline Ekho Lake, Antarctica.</title>
        <authorList>
            <person name="Hwang K."/>
            <person name="Kim K.M."/>
            <person name="Choe H."/>
        </authorList>
    </citation>
    <scope>NUCLEOTIDE SEQUENCE [LARGE SCALE GENOMIC DNA]</scope>
    <source>
        <strain evidence="2 3">KCTC 9944</strain>
    </source>
</reference>
<evidence type="ECO:0000256" key="1">
    <source>
        <dbReference type="SAM" id="Phobius"/>
    </source>
</evidence>
<keyword evidence="1" id="KW-0812">Transmembrane</keyword>
<keyword evidence="1" id="KW-1133">Transmembrane helix</keyword>
<evidence type="ECO:0008006" key="4">
    <source>
        <dbReference type="Google" id="ProtNLM"/>
    </source>
</evidence>
<feature type="transmembrane region" description="Helical" evidence="1">
    <location>
        <begin position="6"/>
        <end position="23"/>
    </location>
</feature>
<feature type="transmembrane region" description="Helical" evidence="1">
    <location>
        <begin position="176"/>
        <end position="192"/>
    </location>
</feature>